<dbReference type="Proteomes" id="UP000002376">
    <property type="component" value="Chromosome"/>
</dbReference>
<evidence type="ECO:0000256" key="1">
    <source>
        <dbReference type="SAM" id="Phobius"/>
    </source>
</evidence>
<gene>
    <name evidence="2" type="ordered locus">Tagg_1038</name>
</gene>
<keyword evidence="1" id="KW-1133">Transmembrane helix</keyword>
<reference evidence="2 3" key="1">
    <citation type="journal article" date="2010" name="Stand. Genomic Sci.">
        <title>Complete genome sequence of Thermosphaera aggregans type strain (M11TL).</title>
        <authorList>
            <person name="Spring S."/>
            <person name="Rachel R."/>
            <person name="Lapidus A."/>
            <person name="Davenport K."/>
            <person name="Tice H."/>
            <person name="Copeland A."/>
            <person name="Cheng J.F."/>
            <person name="Lucas S."/>
            <person name="Chen F."/>
            <person name="Nolan M."/>
            <person name="Bruce D."/>
            <person name="Goodwin L."/>
            <person name="Pitluck S."/>
            <person name="Ivanova N."/>
            <person name="Mavromatis K."/>
            <person name="Ovchinnikova G."/>
            <person name="Pati A."/>
            <person name="Chen A."/>
            <person name="Palaniappan K."/>
            <person name="Land M."/>
            <person name="Hauser L."/>
            <person name="Chang Y.J."/>
            <person name="Jeffries C.C."/>
            <person name="Brettin T."/>
            <person name="Detter J.C."/>
            <person name="Tapia R."/>
            <person name="Han C."/>
            <person name="Heimerl T."/>
            <person name="Weikl F."/>
            <person name="Brambilla E."/>
            <person name="Goker M."/>
            <person name="Bristow J."/>
            <person name="Eisen J.A."/>
            <person name="Markowitz V."/>
            <person name="Hugenholtz P."/>
            <person name="Kyrpides N.C."/>
            <person name="Klenk H.P."/>
        </authorList>
    </citation>
    <scope>NUCLEOTIDE SEQUENCE [LARGE SCALE GENOMIC DNA]</scope>
    <source>
        <strain evidence="3">DSM 11486 / M11TL</strain>
    </source>
</reference>
<proteinExistence type="predicted"/>
<keyword evidence="3" id="KW-1185">Reference proteome</keyword>
<dbReference type="GeneID" id="9166065"/>
<keyword evidence="1" id="KW-0812">Transmembrane</keyword>
<dbReference type="RefSeq" id="WP_013129901.1">
    <property type="nucleotide sequence ID" value="NC_014160.1"/>
</dbReference>
<reference key="3">
    <citation type="submission" date="2010-02" db="EMBL/GenBank/DDBJ databases">
        <title>Complete genome sequence of Thermosphaera aggregans type strain (M11TL).</title>
        <authorList>
            <consortium name="US DOE Joint Genome Institute (JGI-PGF)"/>
            <person name="Spring S."/>
            <person name="Lapidus A."/>
            <person name="Munk C."/>
            <person name="Schroeder M."/>
            <person name="Glavina Del Rio T."/>
            <person name="Tice H."/>
            <person name="Copeland A."/>
            <person name="Cheng J.-F."/>
            <person name="Lucas S."/>
            <person name="Chen F."/>
            <person name="Nolan M."/>
            <person name="Bruce D."/>
            <person name="Goodwin L."/>
            <person name="Pitluck S."/>
            <person name="Ivanova N."/>
            <person name="Mavromatis K."/>
            <person name="Ovchinnikova G."/>
            <person name="Pati A."/>
            <person name="Chen A."/>
            <person name="Palaniappan K."/>
            <person name="Land M."/>
            <person name="Hauser L."/>
            <person name="Chang Y.-J."/>
            <person name="Jeffries C.C."/>
            <person name="Brettin T."/>
            <person name="Detter J.C."/>
            <person name="Tapia R."/>
            <person name="Han C."/>
            <person name="Chain P."/>
            <person name="Heimerl T."/>
            <person name="Weik F."/>
            <person name="Goker M."/>
            <person name="Rachel R."/>
            <person name="Bristow J."/>
            <person name="Eisen J.A."/>
            <person name="Markowitz V."/>
            <person name="Hugenholtz P."/>
            <person name="Kyrpides N.C."/>
            <person name="Klenk H.-P."/>
        </authorList>
    </citation>
    <scope>NUCLEOTIDE SEQUENCE</scope>
    <source>
        <strain>DSM 11486</strain>
    </source>
</reference>
<evidence type="ECO:0000313" key="2">
    <source>
        <dbReference type="EMBL" id="ADG91308.1"/>
    </source>
</evidence>
<organism evidence="2 3">
    <name type="scientific">Thermosphaera aggregans (strain DSM 11486 / M11TL)</name>
    <dbReference type="NCBI Taxonomy" id="633148"/>
    <lineage>
        <taxon>Archaea</taxon>
        <taxon>Thermoproteota</taxon>
        <taxon>Thermoprotei</taxon>
        <taxon>Desulfurococcales</taxon>
        <taxon>Desulfurococcaceae</taxon>
        <taxon>Thermosphaera</taxon>
    </lineage>
</organism>
<feature type="transmembrane region" description="Helical" evidence="1">
    <location>
        <begin position="138"/>
        <end position="159"/>
    </location>
</feature>
<dbReference type="OrthoDB" id="386388at2157"/>
<keyword evidence="1" id="KW-0472">Membrane</keyword>
<dbReference type="InterPro" id="IPR009321">
    <property type="entry name" value="DUF973"/>
</dbReference>
<dbReference type="EMBL" id="CP001939">
    <property type="protein sequence ID" value="ADG91308.1"/>
    <property type="molecule type" value="Genomic_DNA"/>
</dbReference>
<dbReference type="KEGG" id="tag:Tagg_1038"/>
<dbReference type="Pfam" id="PF06157">
    <property type="entry name" value="DUF973"/>
    <property type="match status" value="1"/>
</dbReference>
<dbReference type="HOGENOM" id="CLU_1269988_0_0_2"/>
<feature type="transmembrane region" description="Helical" evidence="1">
    <location>
        <begin position="60"/>
        <end position="86"/>
    </location>
</feature>
<reference evidence="3" key="2">
    <citation type="journal article" date="2010" name="Stand. Genomic Sci.">
        <title>Complete genome sequence of Thermosphaera aggregans type strain (M11TLT).</title>
        <authorList>
            <person name="Spring S."/>
            <person name="Rachel R."/>
            <person name="Lapidus A."/>
            <person name="Davenport K."/>
            <person name="Tice H."/>
            <person name="Copeland A."/>
            <person name="Cheng J.-F."/>
            <person name="Lucas S."/>
            <person name="Chen F."/>
            <person name="Nolan M."/>
            <person name="Bruce D."/>
            <person name="Goodwin L."/>
            <person name="Pitluck S."/>
            <person name="Ivanova N."/>
            <person name="Mavromatis K."/>
            <person name="Ovchinnikova G."/>
            <person name="Pati A."/>
            <person name="Chen A."/>
            <person name="Palaniappan K."/>
            <person name="Land M."/>
            <person name="Hauser L."/>
            <person name="Chang Y.-J."/>
            <person name="Jeffries C.C."/>
            <person name="Brettin T."/>
            <person name="Detter J.C."/>
            <person name="Tapia R."/>
            <person name="Han C."/>
            <person name="Heimerl T."/>
            <person name="Weikl F."/>
            <person name="Brambilla E."/>
            <person name="Goker M."/>
            <person name="Bristow J."/>
            <person name="Eisen J.A."/>
            <person name="Markowitz V."/>
            <person name="Hugenholtz P."/>
            <person name="Kyrpides N.C."/>
            <person name="Klenk H.-P."/>
        </authorList>
    </citation>
    <scope>NUCLEOTIDE SEQUENCE [LARGE SCALE GENOMIC DNA]</scope>
    <source>
        <strain evidence="3">DSM 11486 / M11TL</strain>
    </source>
</reference>
<dbReference type="eggNOG" id="arCOG03768">
    <property type="taxonomic scope" value="Archaea"/>
</dbReference>
<feature type="transmembrane region" description="Helical" evidence="1">
    <location>
        <begin position="107"/>
        <end position="132"/>
    </location>
</feature>
<feature type="transmembrane region" description="Helical" evidence="1">
    <location>
        <begin position="166"/>
        <end position="195"/>
    </location>
</feature>
<dbReference type="AlphaFoldDB" id="D5U2F8"/>
<accession>D5U2F8</accession>
<evidence type="ECO:0000313" key="3">
    <source>
        <dbReference type="Proteomes" id="UP000002376"/>
    </source>
</evidence>
<evidence type="ECO:0008006" key="4">
    <source>
        <dbReference type="Google" id="ProtNLM"/>
    </source>
</evidence>
<feature type="transmembrane region" description="Helical" evidence="1">
    <location>
        <begin position="21"/>
        <end position="48"/>
    </location>
</feature>
<name>D5U2F8_THEAM</name>
<sequence length="223" mass="23692">MVAAPVPSTDLVDSFSKMREGLLYGIIGSILAGASLFIIIFGFFAAAFSSVSHGMGGEGAGPAIAVFAIGVIAIVIGALLWLYGFYGKFIPGVEQLRKARPEYSTAASLIRIGFIWGLILIIVGVILTIILIGIFLVVIGYILLILGYIGMIILCFNLNSSEGNSLYLVAGILFIIGIIIPLLDFIAYILLYVAVGETLRRYSSMQPAPPVSLQPSPNLPPPI</sequence>
<protein>
    <recommendedName>
        <fullName evidence="4">DUF973 family protein</fullName>
    </recommendedName>
</protein>